<accession>A0A1I2AHC2</accession>
<feature type="compositionally biased region" description="Basic and acidic residues" evidence="2">
    <location>
        <begin position="1"/>
        <end position="11"/>
    </location>
</feature>
<dbReference type="PANTHER" id="PTHR42928">
    <property type="entry name" value="TRICARBOXYLATE-BINDING PROTEIN"/>
    <property type="match status" value="1"/>
</dbReference>
<gene>
    <name evidence="3" type="ORF">SAMN05216251_10380</name>
</gene>
<dbReference type="Pfam" id="PF03401">
    <property type="entry name" value="TctC"/>
    <property type="match status" value="1"/>
</dbReference>
<evidence type="ECO:0000313" key="4">
    <source>
        <dbReference type="Proteomes" id="UP000199323"/>
    </source>
</evidence>
<dbReference type="STRING" id="380248.SAMN05216251_10380"/>
<sequence>MTLSHSTDRPRNTPRTRPSRRPYRTRRVLAGASALTLLLTAVGACGHKDAGAAEAADSARSFYNGKILQVIVPYGPGGGYDQWARALAPYLQKYLGVATVHVDNKLGSGGLLGTSEIYDAEPDGLTIGDTNAGGDVFNQIDDTLGLHLDMSKVNWIGRPDGDPHLIVTHADGPYPTFAKLVDGGHRITALATGKGSADYNATVIVFNAFKVPFRMSAAFTGSSDEKEAFVGGKGATASLSASDALEITDKANSVLLMSETPFDELPHVPTVIQEAEKRGVDSGTLRALHALSDVMDLGHAFFAPPGVPPARLAVLRDAFRQAVRDPGFAAAVKKAGLFLEPESDAFLTRTVDTALGQRALFEELLRTG</sequence>
<evidence type="ECO:0000256" key="2">
    <source>
        <dbReference type="SAM" id="MobiDB-lite"/>
    </source>
</evidence>
<organism evidence="3 4">
    <name type="scientific">Actinacidiphila alni</name>
    <dbReference type="NCBI Taxonomy" id="380248"/>
    <lineage>
        <taxon>Bacteria</taxon>
        <taxon>Bacillati</taxon>
        <taxon>Actinomycetota</taxon>
        <taxon>Actinomycetes</taxon>
        <taxon>Kitasatosporales</taxon>
        <taxon>Streptomycetaceae</taxon>
        <taxon>Actinacidiphila</taxon>
    </lineage>
</organism>
<dbReference type="InterPro" id="IPR005064">
    <property type="entry name" value="BUG"/>
</dbReference>
<name>A0A1I2AHC2_9ACTN</name>
<protein>
    <submittedName>
        <fullName evidence="3">Tripartite-type tricarboxylate transporter, receptor component TctC</fullName>
    </submittedName>
</protein>
<keyword evidence="3" id="KW-0675">Receptor</keyword>
<dbReference type="PANTHER" id="PTHR42928:SF5">
    <property type="entry name" value="BLR1237 PROTEIN"/>
    <property type="match status" value="1"/>
</dbReference>
<dbReference type="Gene3D" id="3.40.190.150">
    <property type="entry name" value="Bordetella uptake gene, domain 1"/>
    <property type="match status" value="1"/>
</dbReference>
<feature type="compositionally biased region" description="Basic residues" evidence="2">
    <location>
        <begin position="12"/>
        <end position="22"/>
    </location>
</feature>
<keyword evidence="4" id="KW-1185">Reference proteome</keyword>
<dbReference type="AlphaFoldDB" id="A0A1I2AHC2"/>
<dbReference type="InterPro" id="IPR042100">
    <property type="entry name" value="Bug_dom1"/>
</dbReference>
<dbReference type="Proteomes" id="UP000199323">
    <property type="component" value="Unassembled WGS sequence"/>
</dbReference>
<feature type="region of interest" description="Disordered" evidence="2">
    <location>
        <begin position="1"/>
        <end position="22"/>
    </location>
</feature>
<reference evidence="3 4" key="1">
    <citation type="submission" date="2016-10" db="EMBL/GenBank/DDBJ databases">
        <authorList>
            <person name="de Groot N.N."/>
        </authorList>
    </citation>
    <scope>NUCLEOTIDE SEQUENCE [LARGE SCALE GENOMIC DNA]</scope>
    <source>
        <strain evidence="3 4">CGMCC 4.3510</strain>
    </source>
</reference>
<evidence type="ECO:0000313" key="3">
    <source>
        <dbReference type="EMBL" id="SFE43107.1"/>
    </source>
</evidence>
<dbReference type="RefSeq" id="WP_177246347.1">
    <property type="nucleotide sequence ID" value="NZ_FONG01000003.1"/>
</dbReference>
<dbReference type="EMBL" id="FONG01000003">
    <property type="protein sequence ID" value="SFE43107.1"/>
    <property type="molecule type" value="Genomic_DNA"/>
</dbReference>
<evidence type="ECO:0000256" key="1">
    <source>
        <dbReference type="ARBA" id="ARBA00006987"/>
    </source>
</evidence>
<dbReference type="Gene3D" id="3.40.190.10">
    <property type="entry name" value="Periplasmic binding protein-like II"/>
    <property type="match status" value="1"/>
</dbReference>
<proteinExistence type="inferred from homology"/>
<comment type="similarity">
    <text evidence="1">Belongs to the UPF0065 (bug) family.</text>
</comment>